<comment type="caution">
    <text evidence="1">The sequence shown here is derived from an EMBL/GenBank/DDBJ whole genome shotgun (WGS) entry which is preliminary data.</text>
</comment>
<sequence length="82" mass="8932">MRDEASVKHALFTFVTLPEAESRVNPFQLFHRSKPFVACDTAKLGPISARVSALGESPKFLSNAALERVCVGEASTHLIFVS</sequence>
<dbReference type="AlphaFoldDB" id="A0AAE0YQ38"/>
<protein>
    <submittedName>
        <fullName evidence="1">Uncharacterized protein</fullName>
    </submittedName>
</protein>
<evidence type="ECO:0000313" key="2">
    <source>
        <dbReference type="Proteomes" id="UP001283361"/>
    </source>
</evidence>
<reference evidence="1" key="1">
    <citation type="journal article" date="2023" name="G3 (Bethesda)">
        <title>A reference genome for the long-term kleptoplast-retaining sea slug Elysia crispata morphotype clarki.</title>
        <authorList>
            <person name="Eastman K.E."/>
            <person name="Pendleton A.L."/>
            <person name="Shaikh M.A."/>
            <person name="Suttiyut T."/>
            <person name="Ogas R."/>
            <person name="Tomko P."/>
            <person name="Gavelis G."/>
            <person name="Widhalm J.R."/>
            <person name="Wisecaver J.H."/>
        </authorList>
    </citation>
    <scope>NUCLEOTIDE SEQUENCE</scope>
    <source>
        <strain evidence="1">ECLA1</strain>
    </source>
</reference>
<dbReference type="Proteomes" id="UP001283361">
    <property type="component" value="Unassembled WGS sequence"/>
</dbReference>
<gene>
    <name evidence="1" type="ORF">RRG08_006302</name>
</gene>
<proteinExistence type="predicted"/>
<accession>A0AAE0YQ38</accession>
<keyword evidence="2" id="KW-1185">Reference proteome</keyword>
<organism evidence="1 2">
    <name type="scientific">Elysia crispata</name>
    <name type="common">lettuce slug</name>
    <dbReference type="NCBI Taxonomy" id="231223"/>
    <lineage>
        <taxon>Eukaryota</taxon>
        <taxon>Metazoa</taxon>
        <taxon>Spiralia</taxon>
        <taxon>Lophotrochozoa</taxon>
        <taxon>Mollusca</taxon>
        <taxon>Gastropoda</taxon>
        <taxon>Heterobranchia</taxon>
        <taxon>Euthyneura</taxon>
        <taxon>Panpulmonata</taxon>
        <taxon>Sacoglossa</taxon>
        <taxon>Placobranchoidea</taxon>
        <taxon>Plakobranchidae</taxon>
        <taxon>Elysia</taxon>
    </lineage>
</organism>
<name>A0AAE0YQ38_9GAST</name>
<dbReference type="EMBL" id="JAWDGP010005687">
    <property type="protein sequence ID" value="KAK3753919.1"/>
    <property type="molecule type" value="Genomic_DNA"/>
</dbReference>
<evidence type="ECO:0000313" key="1">
    <source>
        <dbReference type="EMBL" id="KAK3753919.1"/>
    </source>
</evidence>